<feature type="non-terminal residue" evidence="1">
    <location>
        <position position="110"/>
    </location>
</feature>
<feature type="non-terminal residue" evidence="1">
    <location>
        <position position="1"/>
    </location>
</feature>
<proteinExistence type="predicted"/>
<gene>
    <name evidence="1" type="ORF">B0H16DRAFT_1215405</name>
</gene>
<name>A0AAD7HMS2_9AGAR</name>
<keyword evidence="2" id="KW-1185">Reference proteome</keyword>
<organism evidence="1 2">
    <name type="scientific">Mycena metata</name>
    <dbReference type="NCBI Taxonomy" id="1033252"/>
    <lineage>
        <taxon>Eukaryota</taxon>
        <taxon>Fungi</taxon>
        <taxon>Dikarya</taxon>
        <taxon>Basidiomycota</taxon>
        <taxon>Agaricomycotina</taxon>
        <taxon>Agaricomycetes</taxon>
        <taxon>Agaricomycetidae</taxon>
        <taxon>Agaricales</taxon>
        <taxon>Marasmiineae</taxon>
        <taxon>Mycenaceae</taxon>
        <taxon>Mycena</taxon>
    </lineage>
</organism>
<dbReference type="EMBL" id="JARKIB010000205">
    <property type="protein sequence ID" value="KAJ7724124.1"/>
    <property type="molecule type" value="Genomic_DNA"/>
</dbReference>
<accession>A0AAD7HMS2</accession>
<comment type="caution">
    <text evidence="1">The sequence shown here is derived from an EMBL/GenBank/DDBJ whole genome shotgun (WGS) entry which is preliminary data.</text>
</comment>
<reference evidence="1" key="1">
    <citation type="submission" date="2023-03" db="EMBL/GenBank/DDBJ databases">
        <title>Massive genome expansion in bonnet fungi (Mycena s.s.) driven by repeated elements and novel gene families across ecological guilds.</title>
        <authorList>
            <consortium name="Lawrence Berkeley National Laboratory"/>
            <person name="Harder C.B."/>
            <person name="Miyauchi S."/>
            <person name="Viragh M."/>
            <person name="Kuo A."/>
            <person name="Thoen E."/>
            <person name="Andreopoulos B."/>
            <person name="Lu D."/>
            <person name="Skrede I."/>
            <person name="Drula E."/>
            <person name="Henrissat B."/>
            <person name="Morin E."/>
            <person name="Kohler A."/>
            <person name="Barry K."/>
            <person name="LaButti K."/>
            <person name="Morin E."/>
            <person name="Salamov A."/>
            <person name="Lipzen A."/>
            <person name="Mereny Z."/>
            <person name="Hegedus B."/>
            <person name="Baldrian P."/>
            <person name="Stursova M."/>
            <person name="Weitz H."/>
            <person name="Taylor A."/>
            <person name="Grigoriev I.V."/>
            <person name="Nagy L.G."/>
            <person name="Martin F."/>
            <person name="Kauserud H."/>
        </authorList>
    </citation>
    <scope>NUCLEOTIDE SEQUENCE</scope>
    <source>
        <strain evidence="1">CBHHK182m</strain>
    </source>
</reference>
<evidence type="ECO:0000313" key="2">
    <source>
        <dbReference type="Proteomes" id="UP001215598"/>
    </source>
</evidence>
<sequence length="110" mass="13365">DLFADRLELVDKKRVRKVLFFWHYLRVSNEKHRRALTHILLSGHALASERMMWAEWYRPESIPERWRLCRFCKVCIEDPVHALFGCKHAPLLDIRRVFFAQLFQTLPEMK</sequence>
<dbReference type="Proteomes" id="UP001215598">
    <property type="component" value="Unassembled WGS sequence"/>
</dbReference>
<dbReference type="AlphaFoldDB" id="A0AAD7HMS2"/>
<evidence type="ECO:0000313" key="1">
    <source>
        <dbReference type="EMBL" id="KAJ7724124.1"/>
    </source>
</evidence>
<protein>
    <submittedName>
        <fullName evidence="1">Uncharacterized protein</fullName>
    </submittedName>
</protein>